<evidence type="ECO:0000313" key="1">
    <source>
        <dbReference type="EMBL" id="KAG7131502.1"/>
    </source>
</evidence>
<comment type="caution">
    <text evidence="1">The sequence shown here is derived from an EMBL/GenBank/DDBJ whole genome shotgun (WGS) entry which is preliminary data.</text>
</comment>
<dbReference type="EMBL" id="JAEMWZ010000203">
    <property type="protein sequence ID" value="KAG7131502.1"/>
    <property type="molecule type" value="Genomic_DNA"/>
</dbReference>
<accession>A0A8I2ZKR7</accession>
<dbReference type="AlphaFoldDB" id="A0A8I2ZKR7"/>
<reference evidence="1" key="1">
    <citation type="journal article" date="2021" name="Mol. Plant Pathol.">
        <title>A 20-kb lineage-specific genomic region tames virulence in pathogenic amphidiploid Verticillium longisporum.</title>
        <authorList>
            <person name="Harting R."/>
            <person name="Starke J."/>
            <person name="Kusch H."/>
            <person name="Poggeler S."/>
            <person name="Maurus I."/>
            <person name="Schluter R."/>
            <person name="Landesfeind M."/>
            <person name="Bulla I."/>
            <person name="Nowrousian M."/>
            <person name="de Jonge R."/>
            <person name="Stahlhut G."/>
            <person name="Hoff K.J."/>
            <person name="Asshauer K.P."/>
            <person name="Thurmer A."/>
            <person name="Stanke M."/>
            <person name="Daniel R."/>
            <person name="Morgenstern B."/>
            <person name="Thomma B.P.H.J."/>
            <person name="Kronstad J.W."/>
            <person name="Braus-Stromeyer S.A."/>
            <person name="Braus G.H."/>
        </authorList>
    </citation>
    <scope>NUCLEOTIDE SEQUENCE</scope>
    <source>
        <strain evidence="1">Vl32</strain>
    </source>
</reference>
<dbReference type="Proteomes" id="UP000689129">
    <property type="component" value="Unassembled WGS sequence"/>
</dbReference>
<sequence length="119" mass="13167">MFIHVFMSRQKSFLAEAQWLHAPFSKSGIAPLQNLFSEMINMPVSVGVVEGLDSMPLEQAQFAAENALHNFETWVRQLVSLREAQGDGVSLLPTISPTFGRFILFAHKTSDKSDTSSPA</sequence>
<gene>
    <name evidence="1" type="ORF">HYQ45_009881</name>
</gene>
<proteinExistence type="predicted"/>
<evidence type="ECO:0000313" key="2">
    <source>
        <dbReference type="Proteomes" id="UP000689129"/>
    </source>
</evidence>
<name>A0A8I2ZKR7_VERLO</name>
<protein>
    <submittedName>
        <fullName evidence="1">Uncharacterized protein</fullName>
    </submittedName>
</protein>
<organism evidence="1 2">
    <name type="scientific">Verticillium longisporum</name>
    <name type="common">Verticillium dahliae var. longisporum</name>
    <dbReference type="NCBI Taxonomy" id="100787"/>
    <lineage>
        <taxon>Eukaryota</taxon>
        <taxon>Fungi</taxon>
        <taxon>Dikarya</taxon>
        <taxon>Ascomycota</taxon>
        <taxon>Pezizomycotina</taxon>
        <taxon>Sordariomycetes</taxon>
        <taxon>Hypocreomycetidae</taxon>
        <taxon>Glomerellales</taxon>
        <taxon>Plectosphaerellaceae</taxon>
        <taxon>Verticillium</taxon>
    </lineage>
</organism>
<dbReference type="OrthoDB" id="4830810at2759"/>